<evidence type="ECO:0000313" key="1">
    <source>
        <dbReference type="EMBL" id="NHO32739.1"/>
    </source>
</evidence>
<proteinExistence type="predicted"/>
<reference evidence="1 2" key="1">
    <citation type="journal article" date="2020" name="Int. J. Syst. Evol. Microbiol.">
        <title>Novel acetic acid bacteria from cider fermentations: Acetobacter conturbans sp. nov. and Acetobacter fallax sp. nov.</title>
        <authorList>
            <person name="Sombolestani A.S."/>
            <person name="Cleenwerck I."/>
            <person name="Cnockaert M."/>
            <person name="Borremans W."/>
            <person name="Wieme A.D."/>
            <person name="De Vuyst L."/>
            <person name="Vandamme P."/>
        </authorList>
    </citation>
    <scope>NUCLEOTIDE SEQUENCE [LARGE SCALE GENOMIC DNA]</scope>
    <source>
        <strain evidence="1 2">LMG 1637</strain>
    </source>
</reference>
<dbReference type="Proteomes" id="UP000615326">
    <property type="component" value="Unassembled WGS sequence"/>
</dbReference>
<name>A0ABX0K8L5_9PROT</name>
<keyword evidence="2" id="KW-1185">Reference proteome</keyword>
<comment type="caution">
    <text evidence="1">The sequence shown here is derived from an EMBL/GenBank/DDBJ whole genome shotgun (WGS) entry which is preliminary data.</text>
</comment>
<accession>A0ABX0K8L5</accession>
<sequence length="68" mass="6791">MTEDPEIMCAIETVITGSAVCGPDDSPQTIAAAMVLAVCRQLGVPQADVPHVLLAAIKGTGPSDGEAG</sequence>
<evidence type="ECO:0000313" key="2">
    <source>
        <dbReference type="Proteomes" id="UP000615326"/>
    </source>
</evidence>
<dbReference type="EMBL" id="WOSW01000015">
    <property type="protein sequence ID" value="NHO32739.1"/>
    <property type="molecule type" value="Genomic_DNA"/>
</dbReference>
<organism evidence="1 2">
    <name type="scientific">Acetobacter fallax</name>
    <dbReference type="NCBI Taxonomy" id="1737473"/>
    <lineage>
        <taxon>Bacteria</taxon>
        <taxon>Pseudomonadati</taxon>
        <taxon>Pseudomonadota</taxon>
        <taxon>Alphaproteobacteria</taxon>
        <taxon>Acetobacterales</taxon>
        <taxon>Acetobacteraceae</taxon>
        <taxon>Acetobacter</taxon>
    </lineage>
</organism>
<dbReference type="RefSeq" id="WP_173577268.1">
    <property type="nucleotide sequence ID" value="NZ_WOSW01000015.1"/>
</dbReference>
<gene>
    <name evidence="1" type="ORF">GOB84_09245</name>
</gene>
<protein>
    <submittedName>
        <fullName evidence="1">Uncharacterized protein</fullName>
    </submittedName>
</protein>